<name>A0A7J6MGM0_PERCH</name>
<keyword evidence="2" id="KW-1185">Reference proteome</keyword>
<evidence type="ECO:0000313" key="1">
    <source>
        <dbReference type="EMBL" id="KAF4670121.1"/>
    </source>
</evidence>
<organism evidence="1 2">
    <name type="scientific">Perkinsus chesapeaki</name>
    <name type="common">Clam parasite</name>
    <name type="synonym">Perkinsus andrewsi</name>
    <dbReference type="NCBI Taxonomy" id="330153"/>
    <lineage>
        <taxon>Eukaryota</taxon>
        <taxon>Sar</taxon>
        <taxon>Alveolata</taxon>
        <taxon>Perkinsozoa</taxon>
        <taxon>Perkinsea</taxon>
        <taxon>Perkinsida</taxon>
        <taxon>Perkinsidae</taxon>
        <taxon>Perkinsus</taxon>
    </lineage>
</organism>
<comment type="caution">
    <text evidence="1">The sequence shown here is derived from an EMBL/GenBank/DDBJ whole genome shotgun (WGS) entry which is preliminary data.</text>
</comment>
<accession>A0A7J6MGM0</accession>
<evidence type="ECO:0000313" key="2">
    <source>
        <dbReference type="Proteomes" id="UP000591131"/>
    </source>
</evidence>
<dbReference type="EMBL" id="JAAPAO010000158">
    <property type="protein sequence ID" value="KAF4670121.1"/>
    <property type="molecule type" value="Genomic_DNA"/>
</dbReference>
<gene>
    <name evidence="1" type="ORF">FOL47_002183</name>
</gene>
<reference evidence="1 2" key="1">
    <citation type="submission" date="2020-04" db="EMBL/GenBank/DDBJ databases">
        <title>Perkinsus chesapeaki whole genome sequence.</title>
        <authorList>
            <person name="Bogema D.R."/>
        </authorList>
    </citation>
    <scope>NUCLEOTIDE SEQUENCE [LARGE SCALE GENOMIC DNA]</scope>
    <source>
        <strain evidence="1">ATCC PRA-425</strain>
    </source>
</reference>
<dbReference type="AlphaFoldDB" id="A0A7J6MGM0"/>
<dbReference type="Proteomes" id="UP000591131">
    <property type="component" value="Unassembled WGS sequence"/>
</dbReference>
<proteinExistence type="predicted"/>
<protein>
    <submittedName>
        <fullName evidence="1">Uncharacterized protein</fullName>
    </submittedName>
</protein>
<sequence length="119" mass="13742">MTVPDRFGEPVVDYDGYDYNMTYKLEVSSHLGHHIILYKGYWTLHEKKTELLYYFNVTTDDGDSTELAEYNFNFGISAGPGFDDDTKTFFTGSFGFRVDAPDSETVDEHKRLFAEIFYG</sequence>